<keyword evidence="3 5" id="KW-0418">Kinase</keyword>
<protein>
    <submittedName>
        <fullName evidence="5">PTI1-like tyrosine-protein kinase</fullName>
    </submittedName>
</protein>
<reference evidence="5 6" key="2">
    <citation type="journal article" date="2017" name="Front. Plant Sci.">
        <title>Gene Classification and Mining of Molecular Markers Useful in Red Clover (Trifolium pratense) Breeding.</title>
        <authorList>
            <person name="Istvanek J."/>
            <person name="Dluhosova J."/>
            <person name="Dluhos P."/>
            <person name="Patkova L."/>
            <person name="Nedelnik J."/>
            <person name="Repkova J."/>
        </authorList>
    </citation>
    <scope>NUCLEOTIDE SEQUENCE [LARGE SCALE GENOMIC DNA]</scope>
    <source>
        <strain evidence="6">cv. Tatra</strain>
        <tissue evidence="5">Young leaves</tissue>
    </source>
</reference>
<name>A0A2K3M1K0_TRIPR</name>
<reference evidence="5 6" key="1">
    <citation type="journal article" date="2014" name="Am. J. Bot.">
        <title>Genome assembly and annotation for red clover (Trifolium pratense; Fabaceae).</title>
        <authorList>
            <person name="Istvanek J."/>
            <person name="Jaros M."/>
            <person name="Krenek A."/>
            <person name="Repkova J."/>
        </authorList>
    </citation>
    <scope>NUCLEOTIDE SEQUENCE [LARGE SCALE GENOMIC DNA]</scope>
    <source>
        <strain evidence="6">cv. Tatra</strain>
        <tissue evidence="5">Young leaves</tissue>
    </source>
</reference>
<sequence>MFGLAVNLAESQCVTMATHCDFGKNYTVELQQNRCVTVNHLPLNVILAKTLPWSFNKITEPLKGRGKKQPPWRVFSLKELHSATNNFNYDNKLGEGGFGSVYWGQLWDGSQ</sequence>
<dbReference type="GO" id="GO:0005524">
    <property type="term" value="F:ATP binding"/>
    <property type="evidence" value="ECO:0007669"/>
    <property type="project" value="UniProtKB-KW"/>
</dbReference>
<accession>A0A2K3M1K0</accession>
<evidence type="ECO:0000313" key="5">
    <source>
        <dbReference type="EMBL" id="PNX84671.1"/>
    </source>
</evidence>
<evidence type="ECO:0000256" key="3">
    <source>
        <dbReference type="ARBA" id="ARBA00022777"/>
    </source>
</evidence>
<comment type="caution">
    <text evidence="5">The sequence shown here is derived from an EMBL/GenBank/DDBJ whole genome shotgun (WGS) entry which is preliminary data.</text>
</comment>
<organism evidence="5 6">
    <name type="scientific">Trifolium pratense</name>
    <name type="common">Red clover</name>
    <dbReference type="NCBI Taxonomy" id="57577"/>
    <lineage>
        <taxon>Eukaryota</taxon>
        <taxon>Viridiplantae</taxon>
        <taxon>Streptophyta</taxon>
        <taxon>Embryophyta</taxon>
        <taxon>Tracheophyta</taxon>
        <taxon>Spermatophyta</taxon>
        <taxon>Magnoliopsida</taxon>
        <taxon>eudicotyledons</taxon>
        <taxon>Gunneridae</taxon>
        <taxon>Pentapetalae</taxon>
        <taxon>rosids</taxon>
        <taxon>fabids</taxon>
        <taxon>Fabales</taxon>
        <taxon>Fabaceae</taxon>
        <taxon>Papilionoideae</taxon>
        <taxon>50 kb inversion clade</taxon>
        <taxon>NPAAA clade</taxon>
        <taxon>Hologalegina</taxon>
        <taxon>IRL clade</taxon>
        <taxon>Trifolieae</taxon>
        <taxon>Trifolium</taxon>
    </lineage>
</organism>
<dbReference type="GO" id="GO:0016301">
    <property type="term" value="F:kinase activity"/>
    <property type="evidence" value="ECO:0007669"/>
    <property type="project" value="UniProtKB-KW"/>
</dbReference>
<dbReference type="PANTHER" id="PTHR47973">
    <property type="entry name" value="CYSTEINE-RICH RECEPTOR-LIKE PROTEIN KINASE 3"/>
    <property type="match status" value="1"/>
</dbReference>
<evidence type="ECO:0000256" key="1">
    <source>
        <dbReference type="ARBA" id="ARBA00022679"/>
    </source>
</evidence>
<evidence type="ECO:0000313" key="6">
    <source>
        <dbReference type="Proteomes" id="UP000236291"/>
    </source>
</evidence>
<dbReference type="AlphaFoldDB" id="A0A2K3M1K0"/>
<feature type="non-terminal residue" evidence="5">
    <location>
        <position position="111"/>
    </location>
</feature>
<evidence type="ECO:0000256" key="4">
    <source>
        <dbReference type="ARBA" id="ARBA00022840"/>
    </source>
</evidence>
<proteinExistence type="predicted"/>
<dbReference type="Proteomes" id="UP000236291">
    <property type="component" value="Unassembled WGS sequence"/>
</dbReference>
<keyword evidence="1" id="KW-0808">Transferase</keyword>
<dbReference type="SUPFAM" id="SSF56112">
    <property type="entry name" value="Protein kinase-like (PK-like)"/>
    <property type="match status" value="1"/>
</dbReference>
<gene>
    <name evidence="5" type="ORF">L195_g040734</name>
</gene>
<dbReference type="EMBL" id="ASHM01046903">
    <property type="protein sequence ID" value="PNX84671.1"/>
    <property type="molecule type" value="Genomic_DNA"/>
</dbReference>
<keyword evidence="2" id="KW-0547">Nucleotide-binding</keyword>
<dbReference type="InterPro" id="IPR052059">
    <property type="entry name" value="CR_Ser/Thr_kinase"/>
</dbReference>
<dbReference type="Gene3D" id="3.30.200.20">
    <property type="entry name" value="Phosphorylase Kinase, domain 1"/>
    <property type="match status" value="1"/>
</dbReference>
<keyword evidence="4" id="KW-0067">ATP-binding</keyword>
<dbReference type="STRING" id="57577.A0A2K3M1K0"/>
<evidence type="ECO:0000256" key="2">
    <source>
        <dbReference type="ARBA" id="ARBA00022741"/>
    </source>
</evidence>
<dbReference type="InterPro" id="IPR011009">
    <property type="entry name" value="Kinase-like_dom_sf"/>
</dbReference>